<sequence length="343" mass="38835">MTASFDPSRTQWGRLPPRLSGASLRKRLAELRESSEPSVTKQHLVSRVILSRFTEHGHGGRELRSYNFVHGTWRDKGVKGCGYLPDWMPKLSSSMEQVWRGVEDRLHEALDAVADDNSDDHIPTSVLQETVALHYVRSVPTRVVAQRAGVEAIAGMRSYWADDRREEAVQEFLRRFGRPPLGRDELMQMVNTVVQSHGQQEMEVNFRFRAEELLGRVSQSLSSHPVEILSPPKGYEFLIGDTPVVGYRNGTRASGPASGLGLLAAEYLVMPLTPLHAVRIPAQMELNRVTIGRRELEELNATQIRNAYREVYLRCSATRNHRFVEKRLGEWEGPPEIKPLHTA</sequence>
<dbReference type="Proteomes" id="UP000262621">
    <property type="component" value="Unassembled WGS sequence"/>
</dbReference>
<dbReference type="RefSeq" id="WP_117230759.1">
    <property type="nucleotide sequence ID" value="NZ_CP061725.1"/>
</dbReference>
<evidence type="ECO:0000313" key="1">
    <source>
        <dbReference type="EMBL" id="RFS43620.1"/>
    </source>
</evidence>
<dbReference type="AlphaFoldDB" id="A0A372FSX2"/>
<reference evidence="1 2" key="1">
    <citation type="submission" date="2018-08" db="EMBL/GenBank/DDBJ databases">
        <title>Verrucosispora craniellae sp. nov., isolated from a marine sponge in the South China Sea.</title>
        <authorList>
            <person name="Li L."/>
            <person name="Lin H.W."/>
        </authorList>
    </citation>
    <scope>NUCLEOTIDE SEQUENCE [LARGE SCALE GENOMIC DNA]</scope>
    <source>
        <strain evidence="1 2">LHW63014</strain>
    </source>
</reference>
<evidence type="ECO:0000313" key="2">
    <source>
        <dbReference type="Proteomes" id="UP000262621"/>
    </source>
</evidence>
<accession>A0A372FSX2</accession>
<dbReference type="EMBL" id="QVFU01000051">
    <property type="protein sequence ID" value="RFS43620.1"/>
    <property type="molecule type" value="Genomic_DNA"/>
</dbReference>
<keyword evidence="2" id="KW-1185">Reference proteome</keyword>
<protein>
    <submittedName>
        <fullName evidence="1">DUF4238 domain-containing protein</fullName>
    </submittedName>
</protein>
<dbReference type="Pfam" id="PF14022">
    <property type="entry name" value="DUF4238"/>
    <property type="match status" value="1"/>
</dbReference>
<gene>
    <name evidence="1" type="ORF">D0Q02_26750</name>
</gene>
<dbReference type="OrthoDB" id="3364069at2"/>
<proteinExistence type="predicted"/>
<organism evidence="1 2">
    <name type="scientific">Micromonospora craniellae</name>
    <dbReference type="NCBI Taxonomy" id="2294034"/>
    <lineage>
        <taxon>Bacteria</taxon>
        <taxon>Bacillati</taxon>
        <taxon>Actinomycetota</taxon>
        <taxon>Actinomycetes</taxon>
        <taxon>Micromonosporales</taxon>
        <taxon>Micromonosporaceae</taxon>
        <taxon>Micromonospora</taxon>
    </lineage>
</organism>
<comment type="caution">
    <text evidence="1">The sequence shown here is derived from an EMBL/GenBank/DDBJ whole genome shotgun (WGS) entry which is preliminary data.</text>
</comment>
<dbReference type="InterPro" id="IPR025332">
    <property type="entry name" value="DUF4238"/>
</dbReference>
<name>A0A372FSX2_9ACTN</name>